<evidence type="ECO:0000313" key="2">
    <source>
        <dbReference type="Proteomes" id="UP000654075"/>
    </source>
</evidence>
<sequence length="106" mass="11371">MLQNTIKIAEHVQPPECGCTAHVLLSSKATGLGVEARGGSEHRSGGILGPVRGALRAAGAQSVPTLEGGRLWKEVECFGSRISSCRFVEGWRMPISKLRLLHQVCH</sequence>
<reference evidence="1" key="1">
    <citation type="submission" date="2021-02" db="EMBL/GenBank/DDBJ databases">
        <authorList>
            <person name="Dougan E. K."/>
            <person name="Rhodes N."/>
            <person name="Thang M."/>
            <person name="Chan C."/>
        </authorList>
    </citation>
    <scope>NUCLEOTIDE SEQUENCE</scope>
</reference>
<keyword evidence="2" id="KW-1185">Reference proteome</keyword>
<evidence type="ECO:0000313" key="1">
    <source>
        <dbReference type="EMBL" id="CAE8602891.1"/>
    </source>
</evidence>
<accession>A0A813EP58</accession>
<organism evidence="1 2">
    <name type="scientific">Polarella glacialis</name>
    <name type="common">Dinoflagellate</name>
    <dbReference type="NCBI Taxonomy" id="89957"/>
    <lineage>
        <taxon>Eukaryota</taxon>
        <taxon>Sar</taxon>
        <taxon>Alveolata</taxon>
        <taxon>Dinophyceae</taxon>
        <taxon>Suessiales</taxon>
        <taxon>Suessiaceae</taxon>
        <taxon>Polarella</taxon>
    </lineage>
</organism>
<gene>
    <name evidence="1" type="ORF">PGLA1383_LOCUS21123</name>
</gene>
<dbReference type="Proteomes" id="UP000654075">
    <property type="component" value="Unassembled WGS sequence"/>
</dbReference>
<dbReference type="AlphaFoldDB" id="A0A813EP58"/>
<name>A0A813EP58_POLGL</name>
<dbReference type="EMBL" id="CAJNNV010014793">
    <property type="protein sequence ID" value="CAE8602891.1"/>
    <property type="molecule type" value="Genomic_DNA"/>
</dbReference>
<protein>
    <submittedName>
        <fullName evidence="1">Uncharacterized protein</fullName>
    </submittedName>
</protein>
<proteinExistence type="predicted"/>
<comment type="caution">
    <text evidence="1">The sequence shown here is derived from an EMBL/GenBank/DDBJ whole genome shotgun (WGS) entry which is preliminary data.</text>
</comment>